<feature type="non-terminal residue" evidence="2">
    <location>
        <position position="1"/>
    </location>
</feature>
<keyword evidence="3" id="KW-1185">Reference proteome</keyword>
<dbReference type="EMBL" id="KZ680207">
    <property type="protein sequence ID" value="PTB70512.1"/>
    <property type="molecule type" value="Genomic_DNA"/>
</dbReference>
<protein>
    <submittedName>
        <fullName evidence="2">Uncharacterized protein</fullName>
    </submittedName>
</protein>
<evidence type="ECO:0000313" key="3">
    <source>
        <dbReference type="Proteomes" id="UP000241546"/>
    </source>
</evidence>
<feature type="non-terminal residue" evidence="2">
    <location>
        <position position="109"/>
    </location>
</feature>
<feature type="compositionally biased region" description="Basic and acidic residues" evidence="1">
    <location>
        <begin position="12"/>
        <end position="27"/>
    </location>
</feature>
<dbReference type="Proteomes" id="UP000241546">
    <property type="component" value="Unassembled WGS sequence"/>
</dbReference>
<name>A0A2T4BMH3_9HYPO</name>
<evidence type="ECO:0000313" key="2">
    <source>
        <dbReference type="EMBL" id="PTB70512.1"/>
    </source>
</evidence>
<evidence type="ECO:0000256" key="1">
    <source>
        <dbReference type="SAM" id="MobiDB-lite"/>
    </source>
</evidence>
<gene>
    <name evidence="2" type="ORF">BBK36DRAFT_1174503</name>
</gene>
<dbReference type="OrthoDB" id="10484499at2759"/>
<sequence length="109" mass="12554">SSSHPGQAPVCNEEKRKKETRLSDVHQHPPCPRARRQTTDRVEIIKRNNSLYSSRTRQLPPSLRTEREDQEYSLLGAEDIQSSTRVDSMALLGTKARDKHYRNDSPVEK</sequence>
<organism evidence="2 3">
    <name type="scientific">Trichoderma citrinoviride</name>
    <dbReference type="NCBI Taxonomy" id="58853"/>
    <lineage>
        <taxon>Eukaryota</taxon>
        <taxon>Fungi</taxon>
        <taxon>Dikarya</taxon>
        <taxon>Ascomycota</taxon>
        <taxon>Pezizomycotina</taxon>
        <taxon>Sordariomycetes</taxon>
        <taxon>Hypocreomycetidae</taxon>
        <taxon>Hypocreales</taxon>
        <taxon>Hypocreaceae</taxon>
        <taxon>Trichoderma</taxon>
    </lineage>
</organism>
<dbReference type="RefSeq" id="XP_024753832.1">
    <property type="nucleotide sequence ID" value="XM_024895928.1"/>
</dbReference>
<feature type="region of interest" description="Disordered" evidence="1">
    <location>
        <begin position="1"/>
        <end position="38"/>
    </location>
</feature>
<accession>A0A2T4BMH3</accession>
<reference evidence="3" key="1">
    <citation type="submission" date="2016-07" db="EMBL/GenBank/DDBJ databases">
        <title>Multiple horizontal gene transfer events from other fungi enriched the ability of initially mycotrophic Trichoderma (Ascomycota) to feed on dead plant biomass.</title>
        <authorList>
            <consortium name="DOE Joint Genome Institute"/>
            <person name="Atanasova L."/>
            <person name="Chenthamara K."/>
            <person name="Zhang J."/>
            <person name="Grujic M."/>
            <person name="Henrissat B."/>
            <person name="Kuo A."/>
            <person name="Aerts A."/>
            <person name="Salamov A."/>
            <person name="Lipzen A."/>
            <person name="Labutti K."/>
            <person name="Barry K."/>
            <person name="Miao Y."/>
            <person name="Rahimi M.J."/>
            <person name="Shen Q."/>
            <person name="Grigoriev I.V."/>
            <person name="Kubicek C.P."/>
            <person name="Druzhinina I.S."/>
        </authorList>
    </citation>
    <scope>NUCLEOTIDE SEQUENCE [LARGE SCALE GENOMIC DNA]</scope>
    <source>
        <strain evidence="3">TUCIM 6016</strain>
    </source>
</reference>
<proteinExistence type="predicted"/>
<dbReference type="AlphaFoldDB" id="A0A2T4BMH3"/>
<dbReference type="GeneID" id="36604046"/>